<keyword evidence="3" id="KW-0378">Hydrolase</keyword>
<keyword evidence="2" id="KW-0812">Transmembrane</keyword>
<evidence type="ECO:0000313" key="4">
    <source>
        <dbReference type="Proteomes" id="UP000198977"/>
    </source>
</evidence>
<feature type="region of interest" description="Disordered" evidence="1">
    <location>
        <begin position="69"/>
        <end position="179"/>
    </location>
</feature>
<reference evidence="3 4" key="1">
    <citation type="submission" date="2016-10" db="EMBL/GenBank/DDBJ databases">
        <authorList>
            <person name="de Groot N.N."/>
        </authorList>
    </citation>
    <scope>NUCLEOTIDE SEQUENCE [LARGE SCALE GENOMIC DNA]</scope>
    <source>
        <strain evidence="3 4">DSM 11443</strain>
    </source>
</reference>
<keyword evidence="4" id="KW-1185">Reference proteome</keyword>
<evidence type="ECO:0000256" key="1">
    <source>
        <dbReference type="SAM" id="MobiDB-lite"/>
    </source>
</evidence>
<evidence type="ECO:0000313" key="3">
    <source>
        <dbReference type="EMBL" id="SFE65693.1"/>
    </source>
</evidence>
<dbReference type="GO" id="GO:0004519">
    <property type="term" value="F:endonuclease activity"/>
    <property type="evidence" value="ECO:0007669"/>
    <property type="project" value="UniProtKB-KW"/>
</dbReference>
<feature type="compositionally biased region" description="Low complexity" evidence="1">
    <location>
        <begin position="165"/>
        <end position="179"/>
    </location>
</feature>
<dbReference type="STRING" id="74348.SAMN04488523_10967"/>
<sequence>MLEDQDHATCTRNCWLIGMGVGAVAAILLLLMTSMSFLMALVSGVLVTVIAGFVLGAKLCSEDTPTTSVVAPRDLADPSAATAPSTDQSVTSRISAAASHDPVPQDATAGTPPVAGASIGETQTSSTAEPDMAAATPARESRDPVPQGATAKAPPVATTPPPTNSAPKTAVAATPAATGAKPELLDQARAEGPDDLQRIGGVGPKIEQTLNGIGIYHFDQIANWGPDDIAWVDAQLRVKGRIERDDWVAQAKAFVNGTKG</sequence>
<dbReference type="EMBL" id="FOMW01000009">
    <property type="protein sequence ID" value="SFE65693.1"/>
    <property type="molecule type" value="Genomic_DNA"/>
</dbReference>
<dbReference type="Proteomes" id="UP000198977">
    <property type="component" value="Unassembled WGS sequence"/>
</dbReference>
<keyword evidence="2" id="KW-0472">Membrane</keyword>
<feature type="transmembrane region" description="Helical" evidence="2">
    <location>
        <begin position="37"/>
        <end position="57"/>
    </location>
</feature>
<dbReference type="RefSeq" id="WP_177209481.1">
    <property type="nucleotide sequence ID" value="NZ_FOMW01000009.1"/>
</dbReference>
<feature type="compositionally biased region" description="Polar residues" evidence="1">
    <location>
        <begin position="82"/>
        <end position="94"/>
    </location>
</feature>
<dbReference type="Gene3D" id="1.10.150.20">
    <property type="entry name" value="5' to 3' exonuclease, C-terminal subdomain"/>
    <property type="match status" value="1"/>
</dbReference>
<evidence type="ECO:0000256" key="2">
    <source>
        <dbReference type="SAM" id="Phobius"/>
    </source>
</evidence>
<keyword evidence="3" id="KW-0255">Endonuclease</keyword>
<gene>
    <name evidence="3" type="ORF">SAMN04488523_10967</name>
</gene>
<dbReference type="AlphaFoldDB" id="A0A1I2CCZ9"/>
<accession>A0A1I2CCZ9</accession>
<name>A0A1I2CCZ9_9RHOB</name>
<proteinExistence type="predicted"/>
<protein>
    <submittedName>
        <fullName evidence="3">Predicted 5' DNA nuclease, flap endonuclease-1-like, helix-3-turn-helix (H3TH) domain</fullName>
    </submittedName>
</protein>
<feature type="transmembrane region" description="Helical" evidence="2">
    <location>
        <begin position="12"/>
        <end position="31"/>
    </location>
</feature>
<keyword evidence="3" id="KW-0540">Nuclease</keyword>
<organism evidence="3 4">
    <name type="scientific">Sulfitobacter brevis</name>
    <dbReference type="NCBI Taxonomy" id="74348"/>
    <lineage>
        <taxon>Bacteria</taxon>
        <taxon>Pseudomonadati</taxon>
        <taxon>Pseudomonadota</taxon>
        <taxon>Alphaproteobacteria</taxon>
        <taxon>Rhodobacterales</taxon>
        <taxon>Roseobacteraceae</taxon>
        <taxon>Sulfitobacter</taxon>
    </lineage>
</organism>
<keyword evidence="2" id="KW-1133">Transmembrane helix</keyword>